<protein>
    <submittedName>
        <fullName evidence="2">Uncharacterized protein</fullName>
    </submittedName>
</protein>
<evidence type="ECO:0000313" key="2">
    <source>
        <dbReference type="EMBL" id="MBC8539010.1"/>
    </source>
</evidence>
<feature type="transmembrane region" description="Helical" evidence="1">
    <location>
        <begin position="12"/>
        <end position="31"/>
    </location>
</feature>
<name>A0A926DKZ1_9FIRM</name>
<organism evidence="2 3">
    <name type="scientific">Guopingia tenuis</name>
    <dbReference type="NCBI Taxonomy" id="2763656"/>
    <lineage>
        <taxon>Bacteria</taxon>
        <taxon>Bacillati</taxon>
        <taxon>Bacillota</taxon>
        <taxon>Clostridia</taxon>
        <taxon>Christensenellales</taxon>
        <taxon>Christensenellaceae</taxon>
        <taxon>Guopingia</taxon>
    </lineage>
</organism>
<keyword evidence="1" id="KW-1133">Transmembrane helix</keyword>
<proteinExistence type="predicted"/>
<evidence type="ECO:0000256" key="1">
    <source>
        <dbReference type="SAM" id="Phobius"/>
    </source>
</evidence>
<dbReference type="EMBL" id="JACRSS010000004">
    <property type="protein sequence ID" value="MBC8539010.1"/>
    <property type="molecule type" value="Genomic_DNA"/>
</dbReference>
<evidence type="ECO:0000313" key="3">
    <source>
        <dbReference type="Proteomes" id="UP000617951"/>
    </source>
</evidence>
<feature type="transmembrane region" description="Helical" evidence="1">
    <location>
        <begin position="104"/>
        <end position="125"/>
    </location>
</feature>
<accession>A0A926DKZ1</accession>
<dbReference type="RefSeq" id="WP_249280647.1">
    <property type="nucleotide sequence ID" value="NZ_JACRSS010000004.1"/>
</dbReference>
<reference evidence="2" key="1">
    <citation type="submission" date="2020-08" db="EMBL/GenBank/DDBJ databases">
        <title>Genome public.</title>
        <authorList>
            <person name="Liu C."/>
            <person name="Sun Q."/>
        </authorList>
    </citation>
    <scope>NUCLEOTIDE SEQUENCE</scope>
    <source>
        <strain evidence="2">NSJ-63</strain>
    </source>
</reference>
<gene>
    <name evidence="2" type="ORF">H8693_08690</name>
</gene>
<sequence length="175" mass="19615">MRKDYTVKTHRISLAAMFAAMTLIVLYLAAILPSGRLSLYFLSSIFIAGLLVEDEPVTALMTFAVVSGLGLLIVPNLLTVLPYVLLFGHYGIGKYFIEKIRDKVTAFILKLLYFDVCLAAIYFLAYGVFAPGLLEALPLWALITIAQVVFVVYDFLYSKLTLFYVRVIRSKLIRG</sequence>
<dbReference type="Proteomes" id="UP000617951">
    <property type="component" value="Unassembled WGS sequence"/>
</dbReference>
<comment type="caution">
    <text evidence="2">The sequence shown here is derived from an EMBL/GenBank/DDBJ whole genome shotgun (WGS) entry which is preliminary data.</text>
</comment>
<keyword evidence="3" id="KW-1185">Reference proteome</keyword>
<keyword evidence="1" id="KW-0472">Membrane</keyword>
<feature type="transmembrane region" description="Helical" evidence="1">
    <location>
        <begin position="80"/>
        <end position="97"/>
    </location>
</feature>
<keyword evidence="1" id="KW-0812">Transmembrane</keyword>
<feature type="transmembrane region" description="Helical" evidence="1">
    <location>
        <begin position="137"/>
        <end position="156"/>
    </location>
</feature>
<dbReference type="AlphaFoldDB" id="A0A926DKZ1"/>